<comment type="caution">
    <text evidence="2">The sequence shown here is derived from an EMBL/GenBank/DDBJ whole genome shotgun (WGS) entry which is preliminary data.</text>
</comment>
<dbReference type="EMBL" id="JAYGHY010000016">
    <property type="protein sequence ID" value="MEA5442278.1"/>
    <property type="molecule type" value="Genomic_DNA"/>
</dbReference>
<reference evidence="2 3" key="1">
    <citation type="submission" date="2023-12" db="EMBL/GenBank/DDBJ databases">
        <title>Baltic Sea Cyanobacteria.</title>
        <authorList>
            <person name="Delbaje E."/>
            <person name="Fewer D.P."/>
            <person name="Shishido T.K."/>
        </authorList>
    </citation>
    <scope>NUCLEOTIDE SEQUENCE [LARGE SCALE GENOMIC DNA]</scope>
    <source>
        <strain evidence="2 3">UHCC 0281</strain>
    </source>
</reference>
<keyword evidence="3" id="KW-1185">Reference proteome</keyword>
<gene>
    <name evidence="2" type="ORF">VB739_06910</name>
</gene>
<dbReference type="Proteomes" id="UP001302329">
    <property type="component" value="Unassembled WGS sequence"/>
</dbReference>
<organism evidence="2 3">
    <name type="scientific">Cyanobium gracile UHCC 0281</name>
    <dbReference type="NCBI Taxonomy" id="3110309"/>
    <lineage>
        <taxon>Bacteria</taxon>
        <taxon>Bacillati</taxon>
        <taxon>Cyanobacteriota</taxon>
        <taxon>Cyanophyceae</taxon>
        <taxon>Synechococcales</taxon>
        <taxon>Prochlorococcaceae</taxon>
        <taxon>Cyanobium</taxon>
    </lineage>
</organism>
<evidence type="ECO:0000256" key="1">
    <source>
        <dbReference type="SAM" id="SignalP"/>
    </source>
</evidence>
<evidence type="ECO:0000313" key="2">
    <source>
        <dbReference type="EMBL" id="MEA5442278.1"/>
    </source>
</evidence>
<name>A0ABU5SV41_9CYAN</name>
<feature type="chain" id="PRO_5045568594" evidence="1">
    <location>
        <begin position="32"/>
        <end position="280"/>
    </location>
</feature>
<proteinExistence type="predicted"/>
<evidence type="ECO:0000313" key="3">
    <source>
        <dbReference type="Proteomes" id="UP001302329"/>
    </source>
</evidence>
<sequence>MRERTVAGGIAALALAAWCLDIPPFATSAHAADLATDVQRTAQQLRLSWSADPATAPLPFPSIELLPAGVGLQTACGGTAQVEVPGRVSAWCPGSNRVVLDRSLLALRVKTHGDRALAYWIGTALAESVLSRQSSASALSPAAANLQANCVAGVLIAAVPGRKPPSQEEKPLGPALVAYGASQTARMGTRPQRAYALLTGFGATGASCSDGDMTALANGTVPDPATLAQLEQIRDERASSSLMAVIGSRCRPRANAPCPRRIGAFNVASPGIPKPSTKSR</sequence>
<keyword evidence="1" id="KW-0732">Signal</keyword>
<feature type="signal peptide" evidence="1">
    <location>
        <begin position="1"/>
        <end position="31"/>
    </location>
</feature>
<accession>A0ABU5SV41</accession>
<protein>
    <submittedName>
        <fullName evidence="2">Uncharacterized protein</fullName>
    </submittedName>
</protein>